<protein>
    <submittedName>
        <fullName evidence="2">Uncharacterized protein</fullName>
    </submittedName>
</protein>
<dbReference type="Proteomes" id="UP000095300">
    <property type="component" value="Unassembled WGS sequence"/>
</dbReference>
<reference evidence="2" key="1">
    <citation type="submission" date="2020-05" db="UniProtKB">
        <authorList>
            <consortium name="EnsemblMetazoa"/>
        </authorList>
    </citation>
    <scope>IDENTIFICATION</scope>
    <source>
        <strain evidence="2">USDA</strain>
    </source>
</reference>
<sequence>MWRDRKHGDVNYYIKQVMTAPGRKSQGTGTSDWRRFAWDNIREDAGRLEHLGGGDEIHRTSTALKEDGPGCSGVEEEEDMDNRQIWGSPRSNGKAVLKWNFHRSTQRRILTTNGELVNEHRDPEQPEAVNEYQRLHSPIDYVQMAPRNDEHQHPTGATIYTYATNENGQHIICASGSPTGTIKLETIDKDQVAGEAAQQQQHLQHHQQCPTPNSSYTEPLVVSTSALHHQNPHNLSSSATHTLPHPAHIGSSLRFEDDPRYSSNALSDNGNGPPPLYYDPTVGGDPAATHGNESKTFTDLGNAHYLNFSSSSSYQLTQNNTVYSVTTAPNQLISNKDPNFSLIRQPVQYQSMGLYDTVNTSVPEQTLWSHCRPYYSGSIAPKF</sequence>
<organism evidence="2 3">
    <name type="scientific">Stomoxys calcitrans</name>
    <name type="common">Stable fly</name>
    <name type="synonym">Conops calcitrans</name>
    <dbReference type="NCBI Taxonomy" id="35570"/>
    <lineage>
        <taxon>Eukaryota</taxon>
        <taxon>Metazoa</taxon>
        <taxon>Ecdysozoa</taxon>
        <taxon>Arthropoda</taxon>
        <taxon>Hexapoda</taxon>
        <taxon>Insecta</taxon>
        <taxon>Pterygota</taxon>
        <taxon>Neoptera</taxon>
        <taxon>Endopterygota</taxon>
        <taxon>Diptera</taxon>
        <taxon>Brachycera</taxon>
        <taxon>Muscomorpha</taxon>
        <taxon>Muscoidea</taxon>
        <taxon>Muscidae</taxon>
        <taxon>Stomoxys</taxon>
    </lineage>
</organism>
<evidence type="ECO:0000256" key="1">
    <source>
        <dbReference type="SAM" id="MobiDB-lite"/>
    </source>
</evidence>
<dbReference type="VEuPathDB" id="VectorBase:SCAU005009"/>
<evidence type="ECO:0000313" key="3">
    <source>
        <dbReference type="Proteomes" id="UP000095300"/>
    </source>
</evidence>
<feature type="region of interest" description="Disordered" evidence="1">
    <location>
        <begin position="191"/>
        <end position="292"/>
    </location>
</feature>
<accession>A0A1I8P5I4</accession>
<gene>
    <name evidence="2" type="primary">106082112</name>
</gene>
<name>A0A1I8P5I4_STOCA</name>
<feature type="compositionally biased region" description="Polar residues" evidence="1">
    <location>
        <begin position="261"/>
        <end position="270"/>
    </location>
</feature>
<dbReference type="AlphaFoldDB" id="A0A1I8P5I4"/>
<dbReference type="STRING" id="35570.A0A1I8P5I4"/>
<feature type="compositionally biased region" description="Low complexity" evidence="1">
    <location>
        <begin position="198"/>
        <end position="208"/>
    </location>
</feature>
<proteinExistence type="predicted"/>
<feature type="compositionally biased region" description="Polar residues" evidence="1">
    <location>
        <begin position="209"/>
        <end position="241"/>
    </location>
</feature>
<evidence type="ECO:0000313" key="2">
    <source>
        <dbReference type="EnsemblMetazoa" id="SCAU005009-PA"/>
    </source>
</evidence>
<dbReference type="EnsemblMetazoa" id="SCAU005009-RA">
    <property type="protein sequence ID" value="SCAU005009-PA"/>
    <property type="gene ID" value="SCAU005009"/>
</dbReference>
<feature type="region of interest" description="Disordered" evidence="1">
    <location>
        <begin position="63"/>
        <end position="89"/>
    </location>
</feature>
<keyword evidence="3" id="KW-1185">Reference proteome</keyword>